<accession>A0A3A1P5Z7</accession>
<organism evidence="1 2">
    <name type="scientific">Aurantiacibacter xanthus</name>
    <dbReference type="NCBI Taxonomy" id="1784712"/>
    <lineage>
        <taxon>Bacteria</taxon>
        <taxon>Pseudomonadati</taxon>
        <taxon>Pseudomonadota</taxon>
        <taxon>Alphaproteobacteria</taxon>
        <taxon>Sphingomonadales</taxon>
        <taxon>Erythrobacteraceae</taxon>
        <taxon>Aurantiacibacter</taxon>
    </lineage>
</organism>
<proteinExistence type="predicted"/>
<evidence type="ECO:0000313" key="2">
    <source>
        <dbReference type="Proteomes" id="UP000265366"/>
    </source>
</evidence>
<dbReference type="OrthoDB" id="1079385at2"/>
<protein>
    <submittedName>
        <fullName evidence="1">Class I SAM-dependent methyltransferase</fullName>
    </submittedName>
</protein>
<dbReference type="Proteomes" id="UP000265366">
    <property type="component" value="Unassembled WGS sequence"/>
</dbReference>
<dbReference type="RefSeq" id="WP_119593493.1">
    <property type="nucleotide sequence ID" value="NZ_QXFM01000114.1"/>
</dbReference>
<sequence length="225" mass="25514">MRNGEVTRTKKAKRHPLDWYVEQGWEWDMVARQIGMEPELADGAAIWDPAAGYGHAGSRLADWGFSTRIYLSDLVENVAWQDFHIRPTFFSADFLELTAPPVRPVSIFMNAPYSYIEGIGEAFVRHALKLATHRVVTLFPIKWLAGGKKRGRLFRLDHPPQQVLYFTQRPSMPPGDMIDAMGSKAYKDGAVDYCAVVWDVRHPTAPGETRSVWLPRFDDPIGEAL</sequence>
<name>A0A3A1P5Z7_9SPHN</name>
<dbReference type="GO" id="GO:0008168">
    <property type="term" value="F:methyltransferase activity"/>
    <property type="evidence" value="ECO:0007669"/>
    <property type="project" value="UniProtKB-KW"/>
</dbReference>
<dbReference type="GO" id="GO:0032259">
    <property type="term" value="P:methylation"/>
    <property type="evidence" value="ECO:0007669"/>
    <property type="project" value="UniProtKB-KW"/>
</dbReference>
<reference evidence="1 2" key="1">
    <citation type="submission" date="2018-08" db="EMBL/GenBank/DDBJ databases">
        <title>Erythrobacter zhengii sp.nov., a bacterium isolated from deep-sea sediment.</title>
        <authorList>
            <person name="Fang C."/>
            <person name="Wu Y.-H."/>
            <person name="Sun C."/>
            <person name="Wang H."/>
            <person name="Cheng H."/>
            <person name="Meng F.-X."/>
            <person name="Wang C.-S."/>
            <person name="Xu X.-W."/>
        </authorList>
    </citation>
    <scope>NUCLEOTIDE SEQUENCE [LARGE SCALE GENOMIC DNA]</scope>
    <source>
        <strain evidence="1 2">CCTCC AB 2015396</strain>
    </source>
</reference>
<dbReference type="SUPFAM" id="SSF53335">
    <property type="entry name" value="S-adenosyl-L-methionine-dependent methyltransferases"/>
    <property type="match status" value="1"/>
</dbReference>
<dbReference type="InterPro" id="IPR029063">
    <property type="entry name" value="SAM-dependent_MTases_sf"/>
</dbReference>
<keyword evidence="1" id="KW-0808">Transferase</keyword>
<keyword evidence="2" id="KW-1185">Reference proteome</keyword>
<dbReference type="EMBL" id="QXFM01000114">
    <property type="protein sequence ID" value="RIV82982.1"/>
    <property type="molecule type" value="Genomic_DNA"/>
</dbReference>
<comment type="caution">
    <text evidence="1">The sequence shown here is derived from an EMBL/GenBank/DDBJ whole genome shotgun (WGS) entry which is preliminary data.</text>
</comment>
<dbReference type="CDD" id="cd02440">
    <property type="entry name" value="AdoMet_MTases"/>
    <property type="match status" value="1"/>
</dbReference>
<gene>
    <name evidence="1" type="ORF">D2V17_14365</name>
</gene>
<dbReference type="AlphaFoldDB" id="A0A3A1P5Z7"/>
<evidence type="ECO:0000313" key="1">
    <source>
        <dbReference type="EMBL" id="RIV82982.1"/>
    </source>
</evidence>
<keyword evidence="1" id="KW-0489">Methyltransferase</keyword>